<name>A0AAP8U391_BRELA</name>
<evidence type="ECO:0000313" key="4">
    <source>
        <dbReference type="Proteomes" id="UP000239759"/>
    </source>
</evidence>
<feature type="domain" description="Cell envelope-related transcriptional attenuator" evidence="2">
    <location>
        <begin position="46"/>
        <end position="82"/>
    </location>
</feature>
<evidence type="ECO:0000313" key="3">
    <source>
        <dbReference type="EMBL" id="PPA90209.1"/>
    </source>
</evidence>
<dbReference type="EMBL" id="PRKQ01000054">
    <property type="protein sequence ID" value="PPA90209.1"/>
    <property type="molecule type" value="Genomic_DNA"/>
</dbReference>
<comment type="similarity">
    <text evidence="1">Belongs to the LytR/CpsA/Psr (LCP) family.</text>
</comment>
<dbReference type="InterPro" id="IPR050922">
    <property type="entry name" value="LytR/CpsA/Psr_CW_biosynth"/>
</dbReference>
<dbReference type="Gene3D" id="3.40.630.190">
    <property type="entry name" value="LCP protein"/>
    <property type="match status" value="1"/>
</dbReference>
<dbReference type="Pfam" id="PF03816">
    <property type="entry name" value="LytR_cpsA_psr"/>
    <property type="match status" value="1"/>
</dbReference>
<reference evidence="3 4" key="1">
    <citation type="submission" date="2018-02" db="EMBL/GenBank/DDBJ databases">
        <title>Comparative analysis of genomes of three Brevibacillus laterosporus strains producers of potent antimicrobials isolated from silage.</title>
        <authorList>
            <person name="Kojic M."/>
            <person name="Miljkovic M."/>
            <person name="Studholme D."/>
            <person name="Filipic B."/>
        </authorList>
    </citation>
    <scope>NUCLEOTIDE SEQUENCE [LARGE SCALE GENOMIC DNA]</scope>
    <source>
        <strain evidence="3 4">BGSP11</strain>
    </source>
</reference>
<evidence type="ECO:0000256" key="1">
    <source>
        <dbReference type="ARBA" id="ARBA00006068"/>
    </source>
</evidence>
<sequence length="94" mass="10502">METSTISKHRLLPLTANTAAKPNEFAKPLSIVIVGKDTRQKGSSLNTDVIMVVVLSPKDKKITMVSIPRDTKVKIPGYERFYKGSYQQIAQNIR</sequence>
<dbReference type="InterPro" id="IPR004474">
    <property type="entry name" value="LytR_CpsA_psr"/>
</dbReference>
<dbReference type="PANTHER" id="PTHR33392:SF6">
    <property type="entry name" value="POLYISOPRENYL-TEICHOIC ACID--PEPTIDOGLYCAN TEICHOIC ACID TRANSFERASE TAGU"/>
    <property type="match status" value="1"/>
</dbReference>
<dbReference type="AlphaFoldDB" id="A0AAP8U391"/>
<accession>A0AAP8U391</accession>
<gene>
    <name evidence="3" type="ORF">C4A77_25005</name>
</gene>
<comment type="caution">
    <text evidence="3">The sequence shown here is derived from an EMBL/GenBank/DDBJ whole genome shotgun (WGS) entry which is preliminary data.</text>
</comment>
<protein>
    <recommendedName>
        <fullName evidence="2">Cell envelope-related transcriptional attenuator domain-containing protein</fullName>
    </recommendedName>
</protein>
<dbReference type="PANTHER" id="PTHR33392">
    <property type="entry name" value="POLYISOPRENYL-TEICHOIC ACID--PEPTIDOGLYCAN TEICHOIC ACID TRANSFERASE TAGU"/>
    <property type="match status" value="1"/>
</dbReference>
<dbReference type="Proteomes" id="UP000239759">
    <property type="component" value="Unassembled WGS sequence"/>
</dbReference>
<evidence type="ECO:0000259" key="2">
    <source>
        <dbReference type="Pfam" id="PF03816"/>
    </source>
</evidence>
<proteinExistence type="inferred from homology"/>
<organism evidence="3 4">
    <name type="scientific">Brevibacillus laterosporus</name>
    <name type="common">Bacillus laterosporus</name>
    <dbReference type="NCBI Taxonomy" id="1465"/>
    <lineage>
        <taxon>Bacteria</taxon>
        <taxon>Bacillati</taxon>
        <taxon>Bacillota</taxon>
        <taxon>Bacilli</taxon>
        <taxon>Bacillales</taxon>
        <taxon>Paenibacillaceae</taxon>
        <taxon>Brevibacillus</taxon>
    </lineage>
</organism>